<dbReference type="RefSeq" id="WP_188214345.1">
    <property type="nucleotide sequence ID" value="NZ_BAABGH010000004.1"/>
</dbReference>
<dbReference type="Pfam" id="PF01551">
    <property type="entry name" value="Peptidase_M23"/>
    <property type="match status" value="1"/>
</dbReference>
<evidence type="ECO:0000256" key="3">
    <source>
        <dbReference type="SAM" id="SignalP"/>
    </source>
</evidence>
<keyword evidence="1 3" id="KW-0732">Signal</keyword>
<dbReference type="InterPro" id="IPR050570">
    <property type="entry name" value="Cell_wall_metabolism_enzyme"/>
</dbReference>
<reference evidence="5" key="2">
    <citation type="submission" date="2020-09" db="EMBL/GenBank/DDBJ databases">
        <authorList>
            <person name="Wu Z."/>
        </authorList>
    </citation>
    <scope>NUCLEOTIDE SEQUENCE</scope>
    <source>
        <strain evidence="5">SC17</strain>
    </source>
</reference>
<dbReference type="SUPFAM" id="SSF51261">
    <property type="entry name" value="Duplicated hybrid motif"/>
    <property type="match status" value="1"/>
</dbReference>
<dbReference type="PANTHER" id="PTHR21666">
    <property type="entry name" value="PEPTIDASE-RELATED"/>
    <property type="match status" value="1"/>
</dbReference>
<dbReference type="CDD" id="cd12797">
    <property type="entry name" value="M23_peptidase"/>
    <property type="match status" value="1"/>
</dbReference>
<dbReference type="Proteomes" id="UP000602057">
    <property type="component" value="Unassembled WGS sequence"/>
</dbReference>
<accession>A0A8J6Q3M9</accession>
<evidence type="ECO:0000256" key="2">
    <source>
        <dbReference type="SAM" id="Coils"/>
    </source>
</evidence>
<dbReference type="GO" id="GO:0004222">
    <property type="term" value="F:metalloendopeptidase activity"/>
    <property type="evidence" value="ECO:0007669"/>
    <property type="project" value="TreeGrafter"/>
</dbReference>
<feature type="coiled-coil region" evidence="2">
    <location>
        <begin position="171"/>
        <end position="244"/>
    </location>
</feature>
<name>A0A8J6Q3M9_9FLAO</name>
<evidence type="ECO:0000259" key="4">
    <source>
        <dbReference type="Pfam" id="PF01551"/>
    </source>
</evidence>
<keyword evidence="6" id="KW-1185">Reference proteome</keyword>
<dbReference type="EMBL" id="JACVXC010000001">
    <property type="protein sequence ID" value="MBD0833846.1"/>
    <property type="molecule type" value="Genomic_DNA"/>
</dbReference>
<protein>
    <submittedName>
        <fullName evidence="5">Peptidoglycan DD-metalloendopeptidase family protein</fullName>
    </submittedName>
</protein>
<dbReference type="InterPro" id="IPR011055">
    <property type="entry name" value="Dup_hybrid_motif"/>
</dbReference>
<feature type="coiled-coil region" evidence="2">
    <location>
        <begin position="23"/>
        <end position="60"/>
    </location>
</feature>
<feature type="signal peptide" evidence="3">
    <location>
        <begin position="1"/>
        <end position="25"/>
    </location>
</feature>
<feature type="domain" description="M23ase beta-sheet core" evidence="4">
    <location>
        <begin position="310"/>
        <end position="402"/>
    </location>
</feature>
<dbReference type="Gene3D" id="6.10.250.3150">
    <property type="match status" value="1"/>
</dbReference>
<comment type="caution">
    <text evidence="5">The sequence shown here is derived from an EMBL/GenBank/DDBJ whole genome shotgun (WGS) entry which is preliminary data.</text>
</comment>
<proteinExistence type="predicted"/>
<dbReference type="InterPro" id="IPR016047">
    <property type="entry name" value="M23ase_b-sheet_dom"/>
</dbReference>
<gene>
    <name evidence="5" type="ORF">ICJ84_00205</name>
</gene>
<evidence type="ECO:0000313" key="6">
    <source>
        <dbReference type="Proteomes" id="UP000602057"/>
    </source>
</evidence>
<evidence type="ECO:0000256" key="1">
    <source>
        <dbReference type="ARBA" id="ARBA00022729"/>
    </source>
</evidence>
<keyword evidence="2" id="KW-0175">Coiled coil</keyword>
<dbReference type="PANTHER" id="PTHR21666:SF289">
    <property type="entry name" value="L-ALA--D-GLU ENDOPEPTIDASE"/>
    <property type="match status" value="1"/>
</dbReference>
<dbReference type="AlphaFoldDB" id="A0A8J6Q3M9"/>
<feature type="coiled-coil region" evidence="2">
    <location>
        <begin position="93"/>
        <end position="120"/>
    </location>
</feature>
<dbReference type="Gene3D" id="2.70.70.10">
    <property type="entry name" value="Glucose Permease (Domain IIA)"/>
    <property type="match status" value="1"/>
</dbReference>
<reference evidence="5" key="1">
    <citation type="journal article" date="2013" name="Int. J. Syst. Evol. Microbiol.">
        <title>Aestuariibaculum suncheonense gen. nov., sp. nov., a marine bacterium of the family Flavobacteriaceae isolated from a tidal flat and emended descriptions of the genera Gaetbulibacter and Tamlana.</title>
        <authorList>
            <person name="Jeong S.H."/>
            <person name="Park M.S."/>
            <person name="Jin H.M."/>
            <person name="Lee K."/>
            <person name="Park W."/>
            <person name="Jeon C.O."/>
        </authorList>
    </citation>
    <scope>NUCLEOTIDE SEQUENCE</scope>
    <source>
        <strain evidence="5">SC17</strain>
    </source>
</reference>
<sequence length="409" mass="46638">MSCKTSAYKLFFILAITLSSTLVLAQSNKQKELETRRQELRREIQKINQLRAENKSKEKSELSLIEGFNYKINVLDNLIKVTNQQANYLTRQINTNQKKITDLRDELKVLKEEYAAMIVKSYKSKNQQSRIMFLLSSNNFKQAYKRLQYMKQYADHQKQQGETIKLKTVELQETNTKLLAQQEEKKKLIAENKEVQRSLEAERKQHHELMKTIKSNLNLYAAQIKKKQQEADRIDAEIDRIIKEAIAKSNKKAGKSTTSSSFALTAEEKVLAANFVSNRGKLPWPVEKGYVTLRYGSQPHPLDKSLTIKSNGVRIATEKGAEVRAVFSGEVIAIVSMKNVNPIVMIKHGNYITAYKNLGKVYVKTGDKVSTKQSLGQVFTNPTNGETILSFSISKGTSTENPASWIYKM</sequence>
<organism evidence="5 6">
    <name type="scientific">Aestuariibaculum suncheonense</name>
    <dbReference type="NCBI Taxonomy" id="1028745"/>
    <lineage>
        <taxon>Bacteria</taxon>
        <taxon>Pseudomonadati</taxon>
        <taxon>Bacteroidota</taxon>
        <taxon>Flavobacteriia</taxon>
        <taxon>Flavobacteriales</taxon>
        <taxon>Flavobacteriaceae</taxon>
    </lineage>
</organism>
<feature type="chain" id="PRO_5035226825" evidence="3">
    <location>
        <begin position="26"/>
        <end position="409"/>
    </location>
</feature>
<evidence type="ECO:0000313" key="5">
    <source>
        <dbReference type="EMBL" id="MBD0833846.1"/>
    </source>
</evidence>